<dbReference type="GO" id="GO:0000976">
    <property type="term" value="F:transcription cis-regulatory region binding"/>
    <property type="evidence" value="ECO:0000318"/>
    <property type="project" value="GO_Central"/>
</dbReference>
<keyword evidence="8" id="KW-0539">Nucleus</keyword>
<evidence type="ECO:0000256" key="8">
    <source>
        <dbReference type="ARBA" id="ARBA00023242"/>
    </source>
</evidence>
<evidence type="ECO:0000256" key="5">
    <source>
        <dbReference type="ARBA" id="ARBA00023015"/>
    </source>
</evidence>
<dbReference type="Pfam" id="PF03110">
    <property type="entry name" value="SBP"/>
    <property type="match status" value="1"/>
</dbReference>
<evidence type="ECO:0000313" key="12">
    <source>
        <dbReference type="Proteomes" id="UP000036987"/>
    </source>
</evidence>
<dbReference type="SUPFAM" id="SSF103612">
    <property type="entry name" value="SBT domain"/>
    <property type="match status" value="1"/>
</dbReference>
<dbReference type="OrthoDB" id="514967at2759"/>
<keyword evidence="12" id="KW-1185">Reference proteome</keyword>
<dbReference type="PANTHER" id="PTHR31251:SF106">
    <property type="entry name" value="SQUAMOSA PROMOTER-BINDING-LIKE PROTEIN 4"/>
    <property type="match status" value="1"/>
</dbReference>
<proteinExistence type="predicted"/>
<evidence type="ECO:0000256" key="3">
    <source>
        <dbReference type="ARBA" id="ARBA00022771"/>
    </source>
</evidence>
<evidence type="ECO:0000256" key="2">
    <source>
        <dbReference type="ARBA" id="ARBA00022723"/>
    </source>
</evidence>
<evidence type="ECO:0000259" key="10">
    <source>
        <dbReference type="PROSITE" id="PS51141"/>
    </source>
</evidence>
<gene>
    <name evidence="11" type="ORF">ZOSMA_28G00070</name>
</gene>
<evidence type="ECO:0000313" key="11">
    <source>
        <dbReference type="EMBL" id="KMZ66654.1"/>
    </source>
</evidence>
<evidence type="ECO:0000256" key="9">
    <source>
        <dbReference type="PROSITE-ProRule" id="PRU00470"/>
    </source>
</evidence>
<keyword evidence="7" id="KW-0804">Transcription</keyword>
<dbReference type="GO" id="GO:0005634">
    <property type="term" value="C:nucleus"/>
    <property type="evidence" value="ECO:0000318"/>
    <property type="project" value="GO_Central"/>
</dbReference>
<keyword evidence="2" id="KW-0479">Metal-binding</keyword>
<dbReference type="STRING" id="29655.A0A0K9PCG4"/>
<dbReference type="InterPro" id="IPR004333">
    <property type="entry name" value="SBP_dom"/>
</dbReference>
<keyword evidence="6" id="KW-0238">DNA-binding</keyword>
<dbReference type="Gene3D" id="4.10.1100.10">
    <property type="entry name" value="Transcription factor, SBP-box domain"/>
    <property type="match status" value="1"/>
</dbReference>
<dbReference type="GO" id="GO:0001216">
    <property type="term" value="F:DNA-binding transcription activator activity"/>
    <property type="evidence" value="ECO:0000318"/>
    <property type="project" value="GO_Central"/>
</dbReference>
<keyword evidence="4" id="KW-0862">Zinc</keyword>
<name>A0A0K9PCG4_ZOSMR</name>
<comment type="subcellular location">
    <subcellularLocation>
        <location evidence="1">Nucleus</location>
    </subcellularLocation>
</comment>
<evidence type="ECO:0000256" key="4">
    <source>
        <dbReference type="ARBA" id="ARBA00022833"/>
    </source>
</evidence>
<protein>
    <recommendedName>
        <fullName evidence="10">SBP-type domain-containing protein</fullName>
    </recommendedName>
</protein>
<evidence type="ECO:0000256" key="6">
    <source>
        <dbReference type="ARBA" id="ARBA00023125"/>
    </source>
</evidence>
<dbReference type="PROSITE" id="PS51141">
    <property type="entry name" value="ZF_SBP"/>
    <property type="match status" value="1"/>
</dbReference>
<dbReference type="AlphaFoldDB" id="A0A0K9PCG4"/>
<sequence>MEEGDVVEIGLMTTGVVRTNKILRSESPTRSNEYPSCQVDNCKVNLTAAKEYHRRHKVCEAHSKAPEILVEKQKQRFCQQCSRFHLISEFDEGKRSCRRRLADHNLRRRKIQPEDALLSSSSSSYILPSIYYLQGNRMNPPTIINPPFPSPIARDQLVENGLRGNSLLVIIADENICRELRELELDFEDTGNENSIVHFLNELGWLFQRTKSPQLYSFRSKQSYQGFLKHKIGLNSWNTLLDSNGRTPFACAESENNHKSYNEVVAKKIANKENSQYSISIVDSSKEKTGQ</sequence>
<keyword evidence="5" id="KW-0805">Transcription regulation</keyword>
<dbReference type="GO" id="GO:0008270">
    <property type="term" value="F:zinc ion binding"/>
    <property type="evidence" value="ECO:0007669"/>
    <property type="project" value="UniProtKB-KW"/>
</dbReference>
<dbReference type="FunFam" id="4.10.1100.10:FF:000001">
    <property type="entry name" value="Squamosa promoter-binding-like protein 14"/>
    <property type="match status" value="1"/>
</dbReference>
<evidence type="ECO:0000256" key="7">
    <source>
        <dbReference type="ARBA" id="ARBA00023163"/>
    </source>
</evidence>
<organism evidence="11 12">
    <name type="scientific">Zostera marina</name>
    <name type="common">Eelgrass</name>
    <dbReference type="NCBI Taxonomy" id="29655"/>
    <lineage>
        <taxon>Eukaryota</taxon>
        <taxon>Viridiplantae</taxon>
        <taxon>Streptophyta</taxon>
        <taxon>Embryophyta</taxon>
        <taxon>Tracheophyta</taxon>
        <taxon>Spermatophyta</taxon>
        <taxon>Magnoliopsida</taxon>
        <taxon>Liliopsida</taxon>
        <taxon>Zosteraceae</taxon>
        <taxon>Zostera</taxon>
    </lineage>
</organism>
<reference evidence="12" key="1">
    <citation type="journal article" date="2016" name="Nature">
        <title>The genome of the seagrass Zostera marina reveals angiosperm adaptation to the sea.</title>
        <authorList>
            <person name="Olsen J.L."/>
            <person name="Rouze P."/>
            <person name="Verhelst B."/>
            <person name="Lin Y.-C."/>
            <person name="Bayer T."/>
            <person name="Collen J."/>
            <person name="Dattolo E."/>
            <person name="De Paoli E."/>
            <person name="Dittami S."/>
            <person name="Maumus F."/>
            <person name="Michel G."/>
            <person name="Kersting A."/>
            <person name="Lauritano C."/>
            <person name="Lohaus R."/>
            <person name="Toepel M."/>
            <person name="Tonon T."/>
            <person name="Vanneste K."/>
            <person name="Amirebrahimi M."/>
            <person name="Brakel J."/>
            <person name="Bostroem C."/>
            <person name="Chovatia M."/>
            <person name="Grimwood J."/>
            <person name="Jenkins J.W."/>
            <person name="Jueterbock A."/>
            <person name="Mraz A."/>
            <person name="Stam W.T."/>
            <person name="Tice H."/>
            <person name="Bornberg-Bauer E."/>
            <person name="Green P.J."/>
            <person name="Pearson G.A."/>
            <person name="Procaccini G."/>
            <person name="Duarte C.M."/>
            <person name="Schmutz J."/>
            <person name="Reusch T.B.H."/>
            <person name="Van de Peer Y."/>
        </authorList>
    </citation>
    <scope>NUCLEOTIDE SEQUENCE [LARGE SCALE GENOMIC DNA]</scope>
    <source>
        <strain evidence="12">cv. Finnish</strain>
    </source>
</reference>
<dbReference type="InterPro" id="IPR036893">
    <property type="entry name" value="SBP_sf"/>
</dbReference>
<evidence type="ECO:0000256" key="1">
    <source>
        <dbReference type="ARBA" id="ARBA00004123"/>
    </source>
</evidence>
<dbReference type="Proteomes" id="UP000036987">
    <property type="component" value="Unassembled WGS sequence"/>
</dbReference>
<comment type="caution">
    <text evidence="11">The sequence shown here is derived from an EMBL/GenBank/DDBJ whole genome shotgun (WGS) entry which is preliminary data.</text>
</comment>
<feature type="domain" description="SBP-type" evidence="10">
    <location>
        <begin position="34"/>
        <end position="111"/>
    </location>
</feature>
<dbReference type="PANTHER" id="PTHR31251">
    <property type="entry name" value="SQUAMOSA PROMOTER-BINDING-LIKE PROTEIN 4"/>
    <property type="match status" value="1"/>
</dbReference>
<accession>A0A0K9PCG4</accession>
<dbReference type="InterPro" id="IPR044817">
    <property type="entry name" value="SBP-like"/>
</dbReference>
<dbReference type="EMBL" id="LFYR01000958">
    <property type="protein sequence ID" value="KMZ66654.1"/>
    <property type="molecule type" value="Genomic_DNA"/>
</dbReference>
<keyword evidence="3 9" id="KW-0863">Zinc-finger</keyword>